<proteinExistence type="predicted"/>
<organism evidence="1 2">
    <name type="scientific">Bombyx mandarina</name>
    <name type="common">Wild silk moth</name>
    <name type="synonym">Wild silkworm</name>
    <dbReference type="NCBI Taxonomy" id="7092"/>
    <lineage>
        <taxon>Eukaryota</taxon>
        <taxon>Metazoa</taxon>
        <taxon>Ecdysozoa</taxon>
        <taxon>Arthropoda</taxon>
        <taxon>Hexapoda</taxon>
        <taxon>Insecta</taxon>
        <taxon>Pterygota</taxon>
        <taxon>Neoptera</taxon>
        <taxon>Endopterygota</taxon>
        <taxon>Lepidoptera</taxon>
        <taxon>Glossata</taxon>
        <taxon>Ditrysia</taxon>
        <taxon>Bombycoidea</taxon>
        <taxon>Bombycidae</taxon>
        <taxon>Bombycinae</taxon>
        <taxon>Bombyx</taxon>
    </lineage>
</organism>
<sequence length="593" mass="69005">MKACSTQDNSVESEFCKLPKRQKKNLSNEKASLMRRRENFVKACRKVSFQAYSNYRKRMLLSYMPSCLTGACKHSKVKEGIPDYAVESFKVEINNHMWLEAVDICHMSISPHYYLSDDILKGLVLIILNAHDSKEQAASYVIDKCQQILFQNFNTHPPCLLNSDRKNSVRDCYSHFLLSQMIFKIKNKNENKIVTETERGIVTSCIKRLQYELQKENPDGPILTKEDLKPNEHLDYVQCINFEKVIETFETLNKTERIMRLMAVLESVVELLQFDLAIWYFSSVTHGRRLKRSDKPLMRLVLWPNENIEINKNGLSLQIARLFVNMIHLNCPEDYIKTMTILLNITIETIYQCDLNFANDYPNLGKHVSAYATEFYEIIQGMPPDTIIRILEYMHPTFIRSKIGTMYLQKVLSIEGDCLFIILKKFLEESLWKNFPVSNRLIKTAPSVFPVPKKISHKLKYLQRKCLSAMCEEDSGENFCQLDYSKQETSVVHQEHMFHILYVSLDAYLDGFSIPNHRDTIHQMNLLEGNCIDNSENDVQCTVTETFVKMYKRTYEALKEITLLFDALKDSGRMPPPDLISKMKNIGLFDSLQ</sequence>
<evidence type="ECO:0000313" key="1">
    <source>
        <dbReference type="Proteomes" id="UP000504629"/>
    </source>
</evidence>
<accession>A0A6J2JL20</accession>
<dbReference type="KEGG" id="bman:114243137"/>
<keyword evidence="1" id="KW-1185">Reference proteome</keyword>
<protein>
    <submittedName>
        <fullName evidence="2">Uncharacterized protein LOC114243137</fullName>
    </submittedName>
</protein>
<dbReference type="RefSeq" id="XP_028030316.1">
    <property type="nucleotide sequence ID" value="XM_028174515.1"/>
</dbReference>
<dbReference type="GeneID" id="114243137"/>
<dbReference type="Proteomes" id="UP000504629">
    <property type="component" value="Unplaced"/>
</dbReference>
<name>A0A6J2JL20_BOMMA</name>
<reference evidence="2" key="1">
    <citation type="submission" date="2025-08" db="UniProtKB">
        <authorList>
            <consortium name="RefSeq"/>
        </authorList>
    </citation>
    <scope>IDENTIFICATION</scope>
    <source>
        <tissue evidence="2">Silk gland</tissue>
    </source>
</reference>
<dbReference type="OrthoDB" id="7454303at2759"/>
<gene>
    <name evidence="2" type="primary">LOC114243137</name>
</gene>
<dbReference type="AlphaFoldDB" id="A0A6J2JL20"/>
<evidence type="ECO:0000313" key="2">
    <source>
        <dbReference type="RefSeq" id="XP_028030316.1"/>
    </source>
</evidence>